<dbReference type="CDD" id="cd07185">
    <property type="entry name" value="OmpA_C-like"/>
    <property type="match status" value="1"/>
</dbReference>
<dbReference type="InterPro" id="IPR036737">
    <property type="entry name" value="OmpA-like_sf"/>
</dbReference>
<dbReference type="Gene3D" id="2.120.10.30">
    <property type="entry name" value="TolB, C-terminal domain"/>
    <property type="match status" value="1"/>
</dbReference>
<dbReference type="AlphaFoldDB" id="A0A3R9M694"/>
<evidence type="ECO:0000256" key="3">
    <source>
        <dbReference type="ARBA" id="ARBA00023237"/>
    </source>
</evidence>
<name>A0A3R9M694_9FLAO</name>
<dbReference type="SUPFAM" id="SSF82171">
    <property type="entry name" value="DPP6 N-terminal domain-like"/>
    <property type="match status" value="1"/>
</dbReference>
<dbReference type="Pfam" id="PF07676">
    <property type="entry name" value="PD40"/>
    <property type="match status" value="4"/>
</dbReference>
<organism evidence="7 8">
    <name type="scientific">Mangrovimonas spongiae</name>
    <dbReference type="NCBI Taxonomy" id="2494697"/>
    <lineage>
        <taxon>Bacteria</taxon>
        <taxon>Pseudomonadati</taxon>
        <taxon>Bacteroidota</taxon>
        <taxon>Flavobacteriia</taxon>
        <taxon>Flavobacteriales</taxon>
        <taxon>Flavobacteriaceae</taxon>
        <taxon>Mangrovimonas</taxon>
    </lineage>
</organism>
<evidence type="ECO:0000313" key="8">
    <source>
        <dbReference type="Proteomes" id="UP000270620"/>
    </source>
</evidence>
<accession>A0A3R9M694</accession>
<dbReference type="InterPro" id="IPR006664">
    <property type="entry name" value="OMP_bac"/>
</dbReference>
<keyword evidence="4" id="KW-0802">TPR repeat</keyword>
<dbReference type="Pfam" id="PF00691">
    <property type="entry name" value="OmpA"/>
    <property type="match status" value="1"/>
</dbReference>
<dbReference type="InterPro" id="IPR011659">
    <property type="entry name" value="WD40"/>
</dbReference>
<dbReference type="PROSITE" id="PS50005">
    <property type="entry name" value="TPR"/>
    <property type="match status" value="1"/>
</dbReference>
<evidence type="ECO:0000259" key="6">
    <source>
        <dbReference type="PROSITE" id="PS51123"/>
    </source>
</evidence>
<dbReference type="InterPro" id="IPR050330">
    <property type="entry name" value="Bact_OuterMem_StrucFunc"/>
</dbReference>
<dbReference type="InterPro" id="IPR011990">
    <property type="entry name" value="TPR-like_helical_dom_sf"/>
</dbReference>
<keyword evidence="8" id="KW-1185">Reference proteome</keyword>
<evidence type="ECO:0000256" key="4">
    <source>
        <dbReference type="PROSITE-ProRule" id="PRU00339"/>
    </source>
</evidence>
<dbReference type="Gene3D" id="3.30.1330.60">
    <property type="entry name" value="OmpA-like domain"/>
    <property type="match status" value="1"/>
</dbReference>
<evidence type="ECO:0000256" key="5">
    <source>
        <dbReference type="PROSITE-ProRule" id="PRU00473"/>
    </source>
</evidence>
<keyword evidence="2 5" id="KW-0472">Membrane</keyword>
<dbReference type="Proteomes" id="UP000270620">
    <property type="component" value="Unassembled WGS sequence"/>
</dbReference>
<sequence>MKAKILFTVIALYSVFGFSQKQQVRVADKLYKDYAYLKAVDLYKEAVKKGDSSAYVLTRIGDCYYNNSNSEESTKWYKMAVELHEKDLEPIYIYKYSQALKGQGNYEDAITWLDKYKALNPDDDRIAGLNFDNLDLYQQLSSDDDVYMRVKSLEINSKYSDFGAYKHDGKLYFSSARDGKDKIYDWNGEPYLDIYEASIEEQDGENSHHSAQKIDAKNINSIYHESNIAITQDGKTMYFTRDNVTKNNRLRTDREGTSHLKIYKASFIDSTWTDIKELPINDKYFSSGHPALSPDDKTLFFVSDREGGFGQTDIYKVTINENGEYGTPENMGPKINTEGKEMFPFVAKDSTLYFSSDSNINLGFLDIFKSDILKGNSSNPENLGAPINTSYDDFAYFIDSDTQTGYFSSNRPNGAGSDDIYAFIECYQTIEGIVKNSHSNEPIELATVKLINEDGKILKEVNSTELGEYKFKVKCGTKYTVLASKQDYKDDHKDITTGIELAEVNTLDLSLTPLIIDDEIVINPIFFDFDKWDIRADAAYELENIVSVMRAHPDMVIKIESHTDSRGGDRYNMKLSDRRAKSTRDYLLSRNIAPERIESAIGYGETQLVNECSNGVKCTKEQHQENRRSKFIILSGKN</sequence>
<dbReference type="SUPFAM" id="SSF103088">
    <property type="entry name" value="OmpA-like"/>
    <property type="match status" value="1"/>
</dbReference>
<dbReference type="PANTHER" id="PTHR30329">
    <property type="entry name" value="STATOR ELEMENT OF FLAGELLAR MOTOR COMPLEX"/>
    <property type="match status" value="1"/>
</dbReference>
<dbReference type="SMART" id="SM00028">
    <property type="entry name" value="TPR"/>
    <property type="match status" value="2"/>
</dbReference>
<evidence type="ECO:0000256" key="1">
    <source>
        <dbReference type="ARBA" id="ARBA00004442"/>
    </source>
</evidence>
<dbReference type="PANTHER" id="PTHR30329:SF21">
    <property type="entry name" value="LIPOPROTEIN YIAD-RELATED"/>
    <property type="match status" value="1"/>
</dbReference>
<dbReference type="GO" id="GO:0009279">
    <property type="term" value="C:cell outer membrane"/>
    <property type="evidence" value="ECO:0007669"/>
    <property type="project" value="UniProtKB-SubCell"/>
</dbReference>
<dbReference type="PROSITE" id="PS51123">
    <property type="entry name" value="OMPA_2"/>
    <property type="match status" value="1"/>
</dbReference>
<gene>
    <name evidence="7" type="ORF">EJA19_11975</name>
</gene>
<protein>
    <recommendedName>
        <fullName evidence="6">OmpA-like domain-containing protein</fullName>
    </recommendedName>
</protein>
<dbReference type="InterPro" id="IPR011042">
    <property type="entry name" value="6-blade_b-propeller_TolB-like"/>
</dbReference>
<comment type="subcellular location">
    <subcellularLocation>
        <location evidence="1">Cell outer membrane</location>
    </subcellularLocation>
</comment>
<dbReference type="Gene3D" id="1.25.40.10">
    <property type="entry name" value="Tetratricopeptide repeat domain"/>
    <property type="match status" value="1"/>
</dbReference>
<reference evidence="7 8" key="1">
    <citation type="submission" date="2018-12" db="EMBL/GenBank/DDBJ databases">
        <title>Mangrovimonas spongiae sp. nov., a novel member of the genus Mangrovimonas isolated from marine sponge.</title>
        <authorList>
            <person name="Zhuang L."/>
            <person name="Luo L."/>
        </authorList>
    </citation>
    <scope>NUCLEOTIDE SEQUENCE [LARGE SCALE GENOMIC DNA]</scope>
    <source>
        <strain evidence="7 8">HN-E26</strain>
    </source>
</reference>
<dbReference type="InterPro" id="IPR006665">
    <property type="entry name" value="OmpA-like"/>
</dbReference>
<dbReference type="RefSeq" id="WP_125468617.1">
    <property type="nucleotide sequence ID" value="NZ_RWBG01000006.1"/>
</dbReference>
<proteinExistence type="predicted"/>
<evidence type="ECO:0000313" key="7">
    <source>
        <dbReference type="EMBL" id="RSK38209.1"/>
    </source>
</evidence>
<comment type="caution">
    <text evidence="7">The sequence shown here is derived from an EMBL/GenBank/DDBJ whole genome shotgun (WGS) entry which is preliminary data.</text>
</comment>
<evidence type="ECO:0000256" key="2">
    <source>
        <dbReference type="ARBA" id="ARBA00023136"/>
    </source>
</evidence>
<keyword evidence="3" id="KW-0998">Cell outer membrane</keyword>
<dbReference type="SUPFAM" id="SSF48452">
    <property type="entry name" value="TPR-like"/>
    <property type="match status" value="1"/>
</dbReference>
<dbReference type="SUPFAM" id="SSF49478">
    <property type="entry name" value="Cna protein B-type domain"/>
    <property type="match status" value="1"/>
</dbReference>
<feature type="repeat" description="TPR" evidence="4">
    <location>
        <begin position="54"/>
        <end position="87"/>
    </location>
</feature>
<feature type="domain" description="OmpA-like" evidence="6">
    <location>
        <begin position="516"/>
        <end position="637"/>
    </location>
</feature>
<dbReference type="InterPro" id="IPR019734">
    <property type="entry name" value="TPR_rpt"/>
</dbReference>
<dbReference type="Gene3D" id="2.60.40.1120">
    <property type="entry name" value="Carboxypeptidase-like, regulatory domain"/>
    <property type="match status" value="1"/>
</dbReference>
<dbReference type="Pfam" id="PF13620">
    <property type="entry name" value="CarboxypepD_reg"/>
    <property type="match status" value="1"/>
</dbReference>
<dbReference type="OrthoDB" id="9809364at2"/>
<dbReference type="PRINTS" id="PR01021">
    <property type="entry name" value="OMPADOMAIN"/>
</dbReference>
<dbReference type="EMBL" id="RWBG01000006">
    <property type="protein sequence ID" value="RSK38209.1"/>
    <property type="molecule type" value="Genomic_DNA"/>
</dbReference>